<dbReference type="EMBL" id="LNIX01000001">
    <property type="protein sequence ID" value="OXA64687.1"/>
    <property type="molecule type" value="Genomic_DNA"/>
</dbReference>
<feature type="compositionally biased region" description="Basic and acidic residues" evidence="1">
    <location>
        <begin position="479"/>
        <end position="496"/>
    </location>
</feature>
<evidence type="ECO:0000256" key="1">
    <source>
        <dbReference type="SAM" id="MobiDB-lite"/>
    </source>
</evidence>
<dbReference type="AlphaFoldDB" id="A0A226F5F3"/>
<organism evidence="3 4">
    <name type="scientific">Folsomia candida</name>
    <name type="common">Springtail</name>
    <dbReference type="NCBI Taxonomy" id="158441"/>
    <lineage>
        <taxon>Eukaryota</taxon>
        <taxon>Metazoa</taxon>
        <taxon>Ecdysozoa</taxon>
        <taxon>Arthropoda</taxon>
        <taxon>Hexapoda</taxon>
        <taxon>Collembola</taxon>
        <taxon>Entomobryomorpha</taxon>
        <taxon>Isotomoidea</taxon>
        <taxon>Isotomidae</taxon>
        <taxon>Proisotominae</taxon>
        <taxon>Folsomia</taxon>
    </lineage>
</organism>
<feature type="transmembrane region" description="Helical" evidence="2">
    <location>
        <begin position="206"/>
        <end position="227"/>
    </location>
</feature>
<keyword evidence="4" id="KW-1185">Reference proteome</keyword>
<feature type="transmembrane region" description="Helical" evidence="2">
    <location>
        <begin position="335"/>
        <end position="355"/>
    </location>
</feature>
<protein>
    <submittedName>
        <fullName evidence="3">Uncharacterized protein</fullName>
    </submittedName>
</protein>
<feature type="transmembrane region" description="Helical" evidence="2">
    <location>
        <begin position="97"/>
        <end position="122"/>
    </location>
</feature>
<feature type="transmembrane region" description="Helical" evidence="2">
    <location>
        <begin position="177"/>
        <end position="197"/>
    </location>
</feature>
<name>A0A226F5F3_FOLCA</name>
<keyword evidence="2" id="KW-0472">Membrane</keyword>
<comment type="caution">
    <text evidence="3">The sequence shown here is derived from an EMBL/GenBank/DDBJ whole genome shotgun (WGS) entry which is preliminary data.</text>
</comment>
<proteinExistence type="predicted"/>
<feature type="region of interest" description="Disordered" evidence="1">
    <location>
        <begin position="448"/>
        <end position="496"/>
    </location>
</feature>
<feature type="compositionally biased region" description="Basic and acidic residues" evidence="1">
    <location>
        <begin position="453"/>
        <end position="468"/>
    </location>
</feature>
<feature type="region of interest" description="Disordered" evidence="1">
    <location>
        <begin position="510"/>
        <end position="536"/>
    </location>
</feature>
<gene>
    <name evidence="3" type="ORF">Fcan01_03233</name>
</gene>
<keyword evidence="2" id="KW-0812">Transmembrane</keyword>
<keyword evidence="2" id="KW-1133">Transmembrane helix</keyword>
<dbReference type="Proteomes" id="UP000198287">
    <property type="component" value="Unassembled WGS sequence"/>
</dbReference>
<reference evidence="3 4" key="1">
    <citation type="submission" date="2015-12" db="EMBL/GenBank/DDBJ databases">
        <title>The genome of Folsomia candida.</title>
        <authorList>
            <person name="Faddeeva A."/>
            <person name="Derks M.F."/>
            <person name="Anvar Y."/>
            <person name="Smit S."/>
            <person name="Van Straalen N."/>
            <person name="Roelofs D."/>
        </authorList>
    </citation>
    <scope>NUCLEOTIDE SEQUENCE [LARGE SCALE GENOMIC DNA]</scope>
    <source>
        <strain evidence="3 4">VU population</strain>
        <tissue evidence="3">Whole body</tissue>
    </source>
</reference>
<feature type="region of interest" description="Disordered" evidence="1">
    <location>
        <begin position="387"/>
        <end position="406"/>
    </location>
</feature>
<evidence type="ECO:0000313" key="3">
    <source>
        <dbReference type="EMBL" id="OXA64687.1"/>
    </source>
</evidence>
<sequence>MDPNIAGAIHLQTEKLRHELVIDPRCQQLQHHDPYTMNELLEHYPTVKTTTSNNVTRSVLERTTSTATILGPGTYPIKKNSWRPLSRRRGSLENPECDIVILMIGFSLIFCLIGLILEGIAYNSDVAWNDMIKDGDPFPSLESITYFDNKKLVFDTSDQRLAEAKKLVLRDGDLEPVAIGCIVVSFFMIVLTLFMYYQGEAYKKTVVLCHIPVGAIILLASICIFVSDDQIDGDHLKAAAHLEVFLQDIMDYQEHTTFSGFTLENIEEIGIQTLNLIAVEKMCALGVSSSEGRISVTGRTTQYIYILEDKKVMRKITLDDLHTLGFCSQESYKHGAGSVLLIYFVLCYLVPLVFYCRVHGRGAAKVDDEADDMEALDIETLKFTDLPPSTFDDENVPPRTSDMQIPPLEGQYDVRAAPRPPKVVPMDELLEMEYAQLSLLHKRAMEMNGDVDELSRDTSRRRSPESRAESPAAASSGKKQKDELQPVESERLYSLENKLKQLERKIARVEEEERRFHRPQSAPQNSGSNNEDSEDN</sequence>
<evidence type="ECO:0000256" key="2">
    <source>
        <dbReference type="SAM" id="Phobius"/>
    </source>
</evidence>
<evidence type="ECO:0000313" key="4">
    <source>
        <dbReference type="Proteomes" id="UP000198287"/>
    </source>
</evidence>
<accession>A0A226F5F3</accession>